<evidence type="ECO:0000313" key="3">
    <source>
        <dbReference type="Proteomes" id="UP000218332"/>
    </source>
</evidence>
<name>A0A2A2I8I5_9GAMM</name>
<dbReference type="AlphaFoldDB" id="A0A2A2I8I5"/>
<evidence type="ECO:0000313" key="2">
    <source>
        <dbReference type="EMBL" id="PAV27435.1"/>
    </source>
</evidence>
<keyword evidence="1" id="KW-0732">Signal</keyword>
<protein>
    <recommendedName>
        <fullName evidence="4">Peptidoglycan-binding protein CsiV</fullName>
    </recommendedName>
</protein>
<reference evidence="2 3" key="1">
    <citation type="submission" date="2017-07" db="EMBL/GenBank/DDBJ databases">
        <title>Tamlnaduibacter salinus (Mi-7) genome sequencing.</title>
        <authorList>
            <person name="Verma A."/>
            <person name="Krishnamurthi S."/>
        </authorList>
    </citation>
    <scope>NUCLEOTIDE SEQUENCE [LARGE SCALE GENOMIC DNA]</scope>
    <source>
        <strain evidence="2 3">Mi-7</strain>
    </source>
</reference>
<feature type="chain" id="PRO_5012991204" description="Peptidoglycan-binding protein CsiV" evidence="1">
    <location>
        <begin position="35"/>
        <end position="267"/>
    </location>
</feature>
<dbReference type="Pfam" id="PF10972">
    <property type="entry name" value="CsiV"/>
    <property type="match status" value="1"/>
</dbReference>
<dbReference type="Proteomes" id="UP000218332">
    <property type="component" value="Unassembled WGS sequence"/>
</dbReference>
<proteinExistence type="predicted"/>
<accession>A0A2A2I8I5</accession>
<sequence>MRISMPLLTALRHPVRAAAWLVLAAPFAASAPLAAQTTDDDNLYRAELVLMERLESRDGIVEKMGDRSPAPLPEEAEALWIPQDDAPALSDRDLLPAEEMHLREAAARLERSGRYRVLMTAAWHQRYAPGFDSGPMIVQLGDKLPLLGDRRQFEGSIRIERRRYLHVHARIHHWRTTIPTLPELTSLTDSPIAAGLSPHDGAEQGEMAPAPLALPKRELVTWLHETRRMRSEKLHYLDSPTLGLLVYFEPIDADDMETGTLETVGDQ</sequence>
<organism evidence="2 3">
    <name type="scientific">Tamilnaduibacter salinus</name>
    <dbReference type="NCBI Taxonomy" id="1484056"/>
    <lineage>
        <taxon>Bacteria</taxon>
        <taxon>Pseudomonadati</taxon>
        <taxon>Pseudomonadota</taxon>
        <taxon>Gammaproteobacteria</taxon>
        <taxon>Pseudomonadales</taxon>
        <taxon>Marinobacteraceae</taxon>
        <taxon>Tamilnaduibacter</taxon>
    </lineage>
</organism>
<evidence type="ECO:0000256" key="1">
    <source>
        <dbReference type="SAM" id="SignalP"/>
    </source>
</evidence>
<evidence type="ECO:0008006" key="4">
    <source>
        <dbReference type="Google" id="ProtNLM"/>
    </source>
</evidence>
<feature type="signal peptide" evidence="1">
    <location>
        <begin position="1"/>
        <end position="34"/>
    </location>
</feature>
<keyword evidence="3" id="KW-1185">Reference proteome</keyword>
<dbReference type="EMBL" id="NMPM01000004">
    <property type="protein sequence ID" value="PAV27435.1"/>
    <property type="molecule type" value="Genomic_DNA"/>
</dbReference>
<comment type="caution">
    <text evidence="2">The sequence shown here is derived from an EMBL/GenBank/DDBJ whole genome shotgun (WGS) entry which is preliminary data.</text>
</comment>
<gene>
    <name evidence="2" type="ORF">CF392_00540</name>
</gene>
<dbReference type="InterPro" id="IPR021241">
    <property type="entry name" value="CsiV"/>
</dbReference>